<reference evidence="1 2" key="1">
    <citation type="journal article" date="2014" name="BMC Genomics">
        <title>Genome sequencing of four Aureobasidium pullulans varieties: biotechnological potential, stress tolerance, and description of new species.</title>
        <authorList>
            <person name="Gostin Ar C."/>
            <person name="Ohm R.A."/>
            <person name="Kogej T."/>
            <person name="Sonjak S."/>
            <person name="Turk M."/>
            <person name="Zajc J."/>
            <person name="Zalar P."/>
            <person name="Grube M."/>
            <person name="Sun H."/>
            <person name="Han J."/>
            <person name="Sharma A."/>
            <person name="Chiniquy J."/>
            <person name="Ngan C.Y."/>
            <person name="Lipzen A."/>
            <person name="Barry K."/>
            <person name="Grigoriev I.V."/>
            <person name="Gunde-Cimerman N."/>
        </authorList>
    </citation>
    <scope>NUCLEOTIDE SEQUENCE [LARGE SCALE GENOMIC DNA]</scope>
    <source>
        <strain evidence="1 2">CBS 110374</strain>
    </source>
</reference>
<evidence type="ECO:0000313" key="2">
    <source>
        <dbReference type="Proteomes" id="UP000030672"/>
    </source>
</evidence>
<keyword evidence="2" id="KW-1185">Reference proteome</keyword>
<organism evidence="1 2">
    <name type="scientific">Aureobasidium melanogenum (strain CBS 110374)</name>
    <name type="common">Aureobasidium pullulans var. melanogenum</name>
    <dbReference type="NCBI Taxonomy" id="1043003"/>
    <lineage>
        <taxon>Eukaryota</taxon>
        <taxon>Fungi</taxon>
        <taxon>Dikarya</taxon>
        <taxon>Ascomycota</taxon>
        <taxon>Pezizomycotina</taxon>
        <taxon>Dothideomycetes</taxon>
        <taxon>Dothideomycetidae</taxon>
        <taxon>Dothideales</taxon>
        <taxon>Saccotheciaceae</taxon>
        <taxon>Aureobasidium</taxon>
    </lineage>
</organism>
<evidence type="ECO:0000313" key="1">
    <source>
        <dbReference type="EMBL" id="KEQ57470.1"/>
    </source>
</evidence>
<dbReference type="Proteomes" id="UP000030672">
    <property type="component" value="Unassembled WGS sequence"/>
</dbReference>
<dbReference type="GeneID" id="63922419"/>
<gene>
    <name evidence="1" type="ORF">M437DRAFT_89407</name>
</gene>
<accession>A0A074VA07</accession>
<sequence>MSTAANNHCLTRTGSQWNLRCDLSPALRISSIPEASKLEVLQAQGWAFARDHYWVKNSIQHRH</sequence>
<dbReference type="EMBL" id="KL584939">
    <property type="protein sequence ID" value="KEQ57470.1"/>
    <property type="molecule type" value="Genomic_DNA"/>
</dbReference>
<protein>
    <submittedName>
        <fullName evidence="1">Uncharacterized protein</fullName>
    </submittedName>
</protein>
<dbReference type="HOGENOM" id="CLU_2885407_0_0_1"/>
<proteinExistence type="predicted"/>
<dbReference type="AlphaFoldDB" id="A0A074VA07"/>
<name>A0A074VA07_AURM1</name>
<dbReference type="RefSeq" id="XP_040874494.1">
    <property type="nucleotide sequence ID" value="XM_041029046.1"/>
</dbReference>